<reference evidence="2 3" key="1">
    <citation type="submission" date="2018-03" db="EMBL/GenBank/DDBJ databases">
        <authorList>
            <person name="Guldener U."/>
        </authorList>
    </citation>
    <scope>NUCLEOTIDE SEQUENCE [LARGE SCALE GENOMIC DNA]</scope>
    <source>
        <strain evidence="2 3">NBRC100155</strain>
    </source>
</reference>
<protein>
    <submittedName>
        <fullName evidence="2">Uncharacterized protein</fullName>
    </submittedName>
</protein>
<organism evidence="2 3">
    <name type="scientific">Ustilago trichophora</name>
    <dbReference type="NCBI Taxonomy" id="86804"/>
    <lineage>
        <taxon>Eukaryota</taxon>
        <taxon>Fungi</taxon>
        <taxon>Dikarya</taxon>
        <taxon>Basidiomycota</taxon>
        <taxon>Ustilaginomycotina</taxon>
        <taxon>Ustilaginomycetes</taxon>
        <taxon>Ustilaginales</taxon>
        <taxon>Ustilaginaceae</taxon>
        <taxon>Ustilago</taxon>
    </lineage>
</organism>
<evidence type="ECO:0000256" key="1">
    <source>
        <dbReference type="SAM" id="MobiDB-lite"/>
    </source>
</evidence>
<dbReference type="EMBL" id="OOIN01000005">
    <property type="protein sequence ID" value="SPO23082.1"/>
    <property type="molecule type" value="Genomic_DNA"/>
</dbReference>
<dbReference type="AlphaFoldDB" id="A0A5C3DXY0"/>
<accession>A0A5C3DXY0</accession>
<sequence>MAIRQFSPPPPPLLLILACILKDGRSRTGFVSRRIAAHCCAGEQSKKKGKEGASSDASVERKKADHNPENVGFRLSISACFPNPDRGHLCSIRGGWIFFFLGAESILSLSFRFRCCQVGSRGSSTAVPRYTIWTLQDE</sequence>
<feature type="region of interest" description="Disordered" evidence="1">
    <location>
        <begin position="43"/>
        <end position="67"/>
    </location>
</feature>
<name>A0A5C3DXY0_9BASI</name>
<gene>
    <name evidence="2" type="ORF">UTRI_01760</name>
</gene>
<dbReference type="Proteomes" id="UP000324022">
    <property type="component" value="Unassembled WGS sequence"/>
</dbReference>
<proteinExistence type="predicted"/>
<keyword evidence="3" id="KW-1185">Reference proteome</keyword>
<evidence type="ECO:0000313" key="2">
    <source>
        <dbReference type="EMBL" id="SPO23082.1"/>
    </source>
</evidence>
<evidence type="ECO:0000313" key="3">
    <source>
        <dbReference type="Proteomes" id="UP000324022"/>
    </source>
</evidence>
<dbReference type="PROSITE" id="PS51257">
    <property type="entry name" value="PROKAR_LIPOPROTEIN"/>
    <property type="match status" value="1"/>
</dbReference>
<feature type="compositionally biased region" description="Basic and acidic residues" evidence="1">
    <location>
        <begin position="44"/>
        <end position="67"/>
    </location>
</feature>